<dbReference type="AlphaFoldDB" id="A0A2T0B564"/>
<gene>
    <name evidence="2" type="ORF">CLLI_12760</name>
</gene>
<dbReference type="OrthoDB" id="9812429at2"/>
<accession>A0A2T0B564</accession>
<organism evidence="2 3">
    <name type="scientific">Clostridium liquoris</name>
    <dbReference type="NCBI Taxonomy" id="1289519"/>
    <lineage>
        <taxon>Bacteria</taxon>
        <taxon>Bacillati</taxon>
        <taxon>Bacillota</taxon>
        <taxon>Clostridia</taxon>
        <taxon>Eubacteriales</taxon>
        <taxon>Clostridiaceae</taxon>
        <taxon>Clostridium</taxon>
    </lineage>
</organism>
<dbReference type="InterPro" id="IPR024301">
    <property type="entry name" value="Amidase_6"/>
</dbReference>
<evidence type="ECO:0000313" key="2">
    <source>
        <dbReference type="EMBL" id="PRR78937.1"/>
    </source>
</evidence>
<proteinExistence type="predicted"/>
<evidence type="ECO:0000259" key="1">
    <source>
        <dbReference type="Pfam" id="PF12671"/>
    </source>
</evidence>
<feature type="domain" description="Putative amidase" evidence="1">
    <location>
        <begin position="5"/>
        <end position="166"/>
    </location>
</feature>
<reference evidence="2 3" key="1">
    <citation type="submission" date="2018-03" db="EMBL/GenBank/DDBJ databases">
        <title>Genome sequence of Clostridium liquoris DSM 100320.</title>
        <authorList>
            <person name="Poehlein A."/>
            <person name="Daniel R."/>
        </authorList>
    </citation>
    <scope>NUCLEOTIDE SEQUENCE [LARGE SCALE GENOMIC DNA]</scope>
    <source>
        <strain evidence="2 3">DSM 100320</strain>
    </source>
</reference>
<dbReference type="Proteomes" id="UP000239706">
    <property type="component" value="Unassembled WGS sequence"/>
</dbReference>
<dbReference type="EMBL" id="PVXO01000034">
    <property type="protein sequence ID" value="PRR78937.1"/>
    <property type="molecule type" value="Genomic_DNA"/>
</dbReference>
<protein>
    <submittedName>
        <fullName evidence="2">Putative amidase domain protein</fullName>
    </submittedName>
</protein>
<dbReference type="Gene3D" id="3.90.1720.10">
    <property type="entry name" value="endopeptidase domain like (from Nostoc punctiforme)"/>
    <property type="match status" value="1"/>
</dbReference>
<comment type="caution">
    <text evidence="2">The sequence shown here is derived from an EMBL/GenBank/DDBJ whole genome shotgun (WGS) entry which is preliminary data.</text>
</comment>
<evidence type="ECO:0000313" key="3">
    <source>
        <dbReference type="Proteomes" id="UP000239706"/>
    </source>
</evidence>
<dbReference type="Pfam" id="PF12671">
    <property type="entry name" value="Amidase_6"/>
    <property type="match status" value="1"/>
</dbReference>
<dbReference type="PANTHER" id="PTHR40032:SF1">
    <property type="entry name" value="EXPORTED PROTEIN"/>
    <property type="match status" value="1"/>
</dbReference>
<dbReference type="RefSeq" id="WP_106063392.1">
    <property type="nucleotide sequence ID" value="NZ_PVXO01000034.1"/>
</dbReference>
<sequence>MDGNSYSRVNAVNYAITYALSPNPSYRYFPIINNNGGDCANFLSQCLKAGGAPMSFNASNYWWYKHSGPNTKNDTWSVSWAVAHSLYWLLKVNGAKNLVGPKGFEVNNAGSLQIGDLIFYEDANGAIFHSAIVTSMANGYPLISQHSFEALNISYEKTWEAKKMHFLKIKV</sequence>
<name>A0A2T0B564_9CLOT</name>
<keyword evidence="3" id="KW-1185">Reference proteome</keyword>
<dbReference type="PANTHER" id="PTHR40032">
    <property type="entry name" value="EXPORTED PROTEIN-RELATED"/>
    <property type="match status" value="1"/>
</dbReference>